<dbReference type="EMBL" id="CADCTZ010001868">
    <property type="protein sequence ID" value="CAA9427836.1"/>
    <property type="molecule type" value="Genomic_DNA"/>
</dbReference>
<gene>
    <name evidence="1" type="ORF">AVDCRST_MAG84-7600</name>
</gene>
<evidence type="ECO:0000313" key="1">
    <source>
        <dbReference type="EMBL" id="CAA9427836.1"/>
    </source>
</evidence>
<sequence length="37" mass="4100">MDGEVIPPLSSNLLEPAKKGLLPKVSFDKKSWVNPTY</sequence>
<organism evidence="1">
    <name type="scientific">uncultured Microcoleus sp</name>
    <dbReference type="NCBI Taxonomy" id="259945"/>
    <lineage>
        <taxon>Bacteria</taxon>
        <taxon>Bacillati</taxon>
        <taxon>Cyanobacteriota</taxon>
        <taxon>Cyanophyceae</taxon>
        <taxon>Oscillatoriophycideae</taxon>
        <taxon>Oscillatoriales</taxon>
        <taxon>Microcoleaceae</taxon>
        <taxon>Microcoleus</taxon>
        <taxon>environmental samples</taxon>
    </lineage>
</organism>
<name>A0A6J4Q169_9CYAN</name>
<reference evidence="1" key="1">
    <citation type="submission" date="2020-02" db="EMBL/GenBank/DDBJ databases">
        <authorList>
            <person name="Meier V. D."/>
        </authorList>
    </citation>
    <scope>NUCLEOTIDE SEQUENCE</scope>
    <source>
        <strain evidence="1">AVDCRST_MAG84</strain>
    </source>
</reference>
<protein>
    <submittedName>
        <fullName evidence="1">Uncharacterized protein</fullName>
    </submittedName>
</protein>
<dbReference type="AlphaFoldDB" id="A0A6J4Q169"/>
<proteinExistence type="predicted"/>
<accession>A0A6J4Q169</accession>